<evidence type="ECO:0000313" key="5">
    <source>
        <dbReference type="Proteomes" id="UP001218218"/>
    </source>
</evidence>
<gene>
    <name evidence="4" type="ORF">DFH08DRAFT_873237</name>
</gene>
<dbReference type="Pfam" id="PF04931">
    <property type="entry name" value="DNA_pol_phi"/>
    <property type="match status" value="1"/>
</dbReference>
<comment type="subcellular location">
    <subcellularLocation>
        <location evidence="1">Nucleus</location>
    </subcellularLocation>
</comment>
<keyword evidence="2" id="KW-0539">Nucleus</keyword>
<feature type="compositionally biased region" description="Acidic residues" evidence="3">
    <location>
        <begin position="758"/>
        <end position="793"/>
    </location>
</feature>
<dbReference type="AlphaFoldDB" id="A0AAD7EP65"/>
<dbReference type="InterPro" id="IPR007015">
    <property type="entry name" value="DNA_pol_V/MYBBP1A"/>
</dbReference>
<feature type="region of interest" description="Disordered" evidence="3">
    <location>
        <begin position="749"/>
        <end position="795"/>
    </location>
</feature>
<evidence type="ECO:0000256" key="2">
    <source>
        <dbReference type="ARBA" id="ARBA00023242"/>
    </source>
</evidence>
<dbReference type="Proteomes" id="UP001218218">
    <property type="component" value="Unassembled WGS sequence"/>
</dbReference>
<dbReference type="PANTHER" id="PTHR13213:SF2">
    <property type="entry name" value="MYB-BINDING PROTEIN 1A"/>
    <property type="match status" value="1"/>
</dbReference>
<comment type="caution">
    <text evidence="4">The sequence shown here is derived from an EMBL/GenBank/DDBJ whole genome shotgun (WGS) entry which is preliminary data.</text>
</comment>
<dbReference type="EMBL" id="JARIHO010000023">
    <property type="protein sequence ID" value="KAJ7343624.1"/>
    <property type="molecule type" value="Genomic_DNA"/>
</dbReference>
<reference evidence="4" key="1">
    <citation type="submission" date="2023-03" db="EMBL/GenBank/DDBJ databases">
        <title>Massive genome expansion in bonnet fungi (Mycena s.s.) driven by repeated elements and novel gene families across ecological guilds.</title>
        <authorList>
            <consortium name="Lawrence Berkeley National Laboratory"/>
            <person name="Harder C.B."/>
            <person name="Miyauchi S."/>
            <person name="Viragh M."/>
            <person name="Kuo A."/>
            <person name="Thoen E."/>
            <person name="Andreopoulos B."/>
            <person name="Lu D."/>
            <person name="Skrede I."/>
            <person name="Drula E."/>
            <person name="Henrissat B."/>
            <person name="Morin E."/>
            <person name="Kohler A."/>
            <person name="Barry K."/>
            <person name="LaButti K."/>
            <person name="Morin E."/>
            <person name="Salamov A."/>
            <person name="Lipzen A."/>
            <person name="Mereny Z."/>
            <person name="Hegedus B."/>
            <person name="Baldrian P."/>
            <person name="Stursova M."/>
            <person name="Weitz H."/>
            <person name="Taylor A."/>
            <person name="Grigoriev I.V."/>
            <person name="Nagy L.G."/>
            <person name="Martin F."/>
            <person name="Kauserud H."/>
        </authorList>
    </citation>
    <scope>NUCLEOTIDE SEQUENCE</scope>
    <source>
        <strain evidence="4">CBHHK002</strain>
    </source>
</reference>
<evidence type="ECO:0000256" key="1">
    <source>
        <dbReference type="ARBA" id="ARBA00004123"/>
    </source>
</evidence>
<name>A0AAD7EP65_9AGAR</name>
<dbReference type="GO" id="GO:0005730">
    <property type="term" value="C:nucleolus"/>
    <property type="evidence" value="ECO:0007669"/>
    <property type="project" value="InterPro"/>
</dbReference>
<evidence type="ECO:0000313" key="4">
    <source>
        <dbReference type="EMBL" id="KAJ7343624.1"/>
    </source>
</evidence>
<feature type="region of interest" description="Disordered" evidence="3">
    <location>
        <begin position="1136"/>
        <end position="1174"/>
    </location>
</feature>
<protein>
    <submittedName>
        <fullName evidence="4">DNA polymerase phi-domain-containing protein</fullName>
    </submittedName>
</protein>
<sequence length="1174" mass="129626">MSTTLPLFWDLSSASKKQRIDASVKLIGALEQFQAQFVPKDPQEISGSDDEGDEDDETVANPIDTSNAQDVSYSIRRLIRGLASPRESSRLGFAVALTELLSRLDTVTCSQILALVIDATKSQGSMTGQEERDVIFARLFGLTSIIRSGLIVRTKPLPFSASSETSASSLASFQETVSNLIALGEKKSWLRESAWWSLGLAIDALNVSDVPWKDGAFDATVECVFSENAAWSPEKVAITLKLQNIQPDRDWRKFLCPAFKSPDLLANANLQTLGRVLKETATEADADSGVPKSAAGSWKPQLHFVWGIILDQLLPGPNSVVFTKGSFQEFFRVVVDESLFSATSSQERKYSGFQVFQKALPRVTEDNMPMLFTKNFMRSWINHLSHTDRYLHKVAKQVATDIQTFVQKQPQLGFALILQLTGVNGSQQFDKLTASKTIESILGSMNADGIKSYINHLVAQVNPPTDSDDADIQAINSRRAWVVDQLSALIRNGAVPKDDDWIMAILNWLVVNGLFVVKKKSEKSPFLALHKIPSPPFSDSLREQCRSRLLSCLADLNNQTRTLKLDEDRTIKCPGIASDGEFWISKVIGSIEGLKEDTKRVALLAESDETEIALHQKVTETVQKLRGVSGAQQEAAKGAELLLLGTLLQNYVDEQPDVDTATLEDCVDASTRMFFPAKKSKKKAQKAATEDSADAPLEAVDIMVDTIIGFLEKSTAYMRAVGNQVFSLISSSVQASTIDLILTQLERRNPGELAQDHDDSDEESEDGEGSGGDSDSESSEDIDDDESSDGEVDPELRRKIAEALRVNGVDAASGDEDDDSDEDLMDDEQMLAVDEQLAQVFRLREGEKKGKNVDAQREATHFKNRVLDLVDSFLKKEPTSSYSLQLLLPLVELSTITSADERHLTDKAKGILRTRIAKSKEIPSNPNIEEAKTALSELHTRARKLHSPELLATLSQCSLYVAKILIEAGAQEAVVNSYRESLQDFTTRKNSALNNNFFLEAIRRFPSIMWTLRQDAVSLSSKAVNGYRRSQSLQLLQPLVTHLPATENQHEVVEFMLALRRALVQSITDACEGKNTLTAPQVKDILKLASFGIHHTQRIASATEIRRLWDPEAWENLGQKLANSERFKGSVGLQKTCQKLSSSQTQSSTTKRKADTSGDDAADTPKAKKKKARN</sequence>
<proteinExistence type="predicted"/>
<feature type="compositionally biased region" description="Acidic residues" evidence="3">
    <location>
        <begin position="47"/>
        <end position="58"/>
    </location>
</feature>
<accession>A0AAD7EP65</accession>
<feature type="region of interest" description="Disordered" evidence="3">
    <location>
        <begin position="40"/>
        <end position="64"/>
    </location>
</feature>
<feature type="compositionally biased region" description="Low complexity" evidence="3">
    <location>
        <begin position="1136"/>
        <end position="1149"/>
    </location>
</feature>
<keyword evidence="5" id="KW-1185">Reference proteome</keyword>
<dbReference type="GO" id="GO:0000182">
    <property type="term" value="F:rDNA binding"/>
    <property type="evidence" value="ECO:0007669"/>
    <property type="project" value="TreeGrafter"/>
</dbReference>
<dbReference type="PANTHER" id="PTHR13213">
    <property type="entry name" value="MYB-BINDING PROTEIN 1A FAMILY MEMBER"/>
    <property type="match status" value="1"/>
</dbReference>
<dbReference type="GO" id="GO:0006355">
    <property type="term" value="P:regulation of DNA-templated transcription"/>
    <property type="evidence" value="ECO:0007669"/>
    <property type="project" value="InterPro"/>
</dbReference>
<organism evidence="4 5">
    <name type="scientific">Mycena albidolilacea</name>
    <dbReference type="NCBI Taxonomy" id="1033008"/>
    <lineage>
        <taxon>Eukaryota</taxon>
        <taxon>Fungi</taxon>
        <taxon>Dikarya</taxon>
        <taxon>Basidiomycota</taxon>
        <taxon>Agaricomycotina</taxon>
        <taxon>Agaricomycetes</taxon>
        <taxon>Agaricomycetidae</taxon>
        <taxon>Agaricales</taxon>
        <taxon>Marasmiineae</taxon>
        <taxon>Mycenaceae</taxon>
        <taxon>Mycena</taxon>
    </lineage>
</organism>
<evidence type="ECO:0000256" key="3">
    <source>
        <dbReference type="SAM" id="MobiDB-lite"/>
    </source>
</evidence>